<dbReference type="InterPro" id="IPR004143">
    <property type="entry name" value="BPL_LPL_catalytic"/>
</dbReference>
<comment type="caution">
    <text evidence="8">The sequence shown here is derived from an EMBL/GenBank/DDBJ whole genome shotgun (WGS) entry which is preliminary data.</text>
</comment>
<dbReference type="InterPro" id="IPR030855">
    <property type="entry name" value="Bifunct_BirA"/>
</dbReference>
<evidence type="ECO:0000256" key="1">
    <source>
        <dbReference type="ARBA" id="ARBA00022598"/>
    </source>
</evidence>
<dbReference type="PANTHER" id="PTHR12835">
    <property type="entry name" value="BIOTIN PROTEIN LIGASE"/>
    <property type="match status" value="1"/>
</dbReference>
<dbReference type="EC" id="6.3.4.15" evidence="6"/>
<gene>
    <name evidence="6 8" type="primary">birA</name>
    <name evidence="8" type="ORF">GCM10007907_26800</name>
</gene>
<dbReference type="SUPFAM" id="SSF50037">
    <property type="entry name" value="C-terminal domain of transcriptional repressors"/>
    <property type="match status" value="1"/>
</dbReference>
<feature type="binding site" evidence="6">
    <location>
        <begin position="117"/>
        <end position="119"/>
    </location>
    <ligand>
        <name>biotin</name>
        <dbReference type="ChEBI" id="CHEBI:57586"/>
    </ligand>
</feature>
<dbReference type="RefSeq" id="WP_284196989.1">
    <property type="nucleotide sequence ID" value="NZ_BSOG01000003.1"/>
</dbReference>
<dbReference type="Pfam" id="PF08279">
    <property type="entry name" value="HTH_11"/>
    <property type="match status" value="1"/>
</dbReference>
<dbReference type="PANTHER" id="PTHR12835:SF5">
    <property type="entry name" value="BIOTIN--PROTEIN LIGASE"/>
    <property type="match status" value="1"/>
</dbReference>
<keyword evidence="9" id="KW-1185">Reference proteome</keyword>
<reference evidence="9" key="1">
    <citation type="journal article" date="2019" name="Int. J. Syst. Evol. Microbiol.">
        <title>The Global Catalogue of Microorganisms (GCM) 10K type strain sequencing project: providing services to taxonomists for standard genome sequencing and annotation.</title>
        <authorList>
            <consortium name="The Broad Institute Genomics Platform"/>
            <consortium name="The Broad Institute Genome Sequencing Center for Infectious Disease"/>
            <person name="Wu L."/>
            <person name="Ma J."/>
        </authorList>
    </citation>
    <scope>NUCLEOTIDE SEQUENCE [LARGE SCALE GENOMIC DNA]</scope>
    <source>
        <strain evidence="9">NBRC 110044</strain>
    </source>
</reference>
<keyword evidence="6" id="KW-0238">DNA-binding</keyword>
<dbReference type="Pfam" id="PF03099">
    <property type="entry name" value="BPL_LplA_LipB"/>
    <property type="match status" value="1"/>
</dbReference>
<keyword evidence="2 6" id="KW-0547">Nucleotide-binding</keyword>
<keyword evidence="6" id="KW-0678">Repressor</keyword>
<dbReference type="Proteomes" id="UP001156706">
    <property type="component" value="Unassembled WGS sequence"/>
</dbReference>
<dbReference type="SUPFAM" id="SSF46785">
    <property type="entry name" value="Winged helix' DNA-binding domain"/>
    <property type="match status" value="1"/>
</dbReference>
<evidence type="ECO:0000313" key="9">
    <source>
        <dbReference type="Proteomes" id="UP001156706"/>
    </source>
</evidence>
<keyword evidence="6" id="KW-0804">Transcription</keyword>
<dbReference type="InterPro" id="IPR004408">
    <property type="entry name" value="Biotin_CoA_COase_ligase"/>
</dbReference>
<evidence type="ECO:0000313" key="8">
    <source>
        <dbReference type="EMBL" id="GLR13890.1"/>
    </source>
</evidence>
<comment type="catalytic activity">
    <reaction evidence="5 6">
        <text>biotin + L-lysyl-[protein] + ATP = N(6)-biotinyl-L-lysyl-[protein] + AMP + diphosphate + H(+)</text>
        <dbReference type="Rhea" id="RHEA:11756"/>
        <dbReference type="Rhea" id="RHEA-COMP:9752"/>
        <dbReference type="Rhea" id="RHEA-COMP:10505"/>
        <dbReference type="ChEBI" id="CHEBI:15378"/>
        <dbReference type="ChEBI" id="CHEBI:29969"/>
        <dbReference type="ChEBI" id="CHEBI:30616"/>
        <dbReference type="ChEBI" id="CHEBI:33019"/>
        <dbReference type="ChEBI" id="CHEBI:57586"/>
        <dbReference type="ChEBI" id="CHEBI:83144"/>
        <dbReference type="ChEBI" id="CHEBI:456215"/>
        <dbReference type="EC" id="6.3.4.15"/>
    </reaction>
</comment>
<dbReference type="InterPro" id="IPR003142">
    <property type="entry name" value="BPL_C"/>
</dbReference>
<accession>A0ABQ5YFY3</accession>
<evidence type="ECO:0000259" key="7">
    <source>
        <dbReference type="PROSITE" id="PS51733"/>
    </source>
</evidence>
<protein>
    <recommendedName>
        <fullName evidence="6">Bifunctional ligase/repressor BirA</fullName>
    </recommendedName>
    <alternativeName>
        <fullName evidence="6">Biotin--[acetyl-CoA-carboxylase] ligase</fullName>
        <ecNumber evidence="6">6.3.4.15</ecNumber>
    </alternativeName>
    <alternativeName>
        <fullName evidence="6">Biotin--protein ligase</fullName>
    </alternativeName>
    <alternativeName>
        <fullName evidence="6">Biotin-[acetyl-CoA carboxylase] synthetase</fullName>
    </alternativeName>
</protein>
<dbReference type="Gene3D" id="1.10.10.10">
    <property type="entry name" value="Winged helix-like DNA-binding domain superfamily/Winged helix DNA-binding domain"/>
    <property type="match status" value="1"/>
</dbReference>
<comment type="similarity">
    <text evidence="6">Belongs to the biotin--protein ligase family.</text>
</comment>
<dbReference type="SUPFAM" id="SSF55681">
    <property type="entry name" value="Class II aaRS and biotin synthetases"/>
    <property type="match status" value="1"/>
</dbReference>
<dbReference type="CDD" id="cd16442">
    <property type="entry name" value="BPL"/>
    <property type="match status" value="1"/>
</dbReference>
<dbReference type="Gene3D" id="3.30.930.10">
    <property type="entry name" value="Bira Bifunctional Protein, Domain 2"/>
    <property type="match status" value="1"/>
</dbReference>
<keyword evidence="6" id="KW-0805">Transcription regulation</keyword>
<comment type="caution">
    <text evidence="6">Lacks conserved residue(s) required for the propagation of feature annotation.</text>
</comment>
<feature type="DNA-binding region" description="H-T-H motif" evidence="6">
    <location>
        <begin position="18"/>
        <end position="37"/>
    </location>
</feature>
<feature type="domain" description="BPL/LPL catalytic" evidence="7">
    <location>
        <begin position="76"/>
        <end position="256"/>
    </location>
</feature>
<dbReference type="Pfam" id="PF02237">
    <property type="entry name" value="BPL_C"/>
    <property type="match status" value="1"/>
</dbReference>
<dbReference type="GO" id="GO:0016874">
    <property type="term" value="F:ligase activity"/>
    <property type="evidence" value="ECO:0007669"/>
    <property type="project" value="UniProtKB-KW"/>
</dbReference>
<comment type="function">
    <text evidence="6">Acts both as a biotin--[acetyl-CoA-carboxylase] ligase and a repressor.</text>
</comment>
<dbReference type="PROSITE" id="PS51733">
    <property type="entry name" value="BPL_LPL_CATALYTIC"/>
    <property type="match status" value="1"/>
</dbReference>
<name>A0ABQ5YFY3_9NEIS</name>
<dbReference type="InterPro" id="IPR045864">
    <property type="entry name" value="aa-tRNA-synth_II/BPL/LPL"/>
</dbReference>
<dbReference type="EMBL" id="BSOG01000003">
    <property type="protein sequence ID" value="GLR13890.1"/>
    <property type="molecule type" value="Genomic_DNA"/>
</dbReference>
<keyword evidence="4 6" id="KW-0092">Biotin</keyword>
<dbReference type="InterPro" id="IPR036388">
    <property type="entry name" value="WH-like_DNA-bd_sf"/>
</dbReference>
<evidence type="ECO:0000256" key="4">
    <source>
        <dbReference type="ARBA" id="ARBA00023267"/>
    </source>
</evidence>
<evidence type="ECO:0000256" key="3">
    <source>
        <dbReference type="ARBA" id="ARBA00022840"/>
    </source>
</evidence>
<keyword evidence="1 6" id="KW-0436">Ligase</keyword>
<dbReference type="InterPro" id="IPR013196">
    <property type="entry name" value="HTH_11"/>
</dbReference>
<sequence length="323" mass="34197">MNPYPLLRLLSADQFRPGPELAEALGVSRASISLALKSVADLGVTVHTAKSRGYRLDKPIDWLDERKVAEHLGTQARYFDLRLFDEIDSTNTALMQQAGQGAPAGLVFAAEHQTAGRGRRGRRWQGELGDALMFSLLWRFNLGVADLSGLSLAVGLAVARALEGLGLSAARLKWPNDIVTEQGAKLGGILIELAGEAHGPSTVVIGIGLNLRLSDTVRGSVEQAAESLAMLGYGGDRNRLLAALLAELAVLLPQFEQGGFLPLLPQWEARHAMQGAPARLLLPNGDSVAGTALGVAPDGALRFATAEGERRVHAGEISLRGAA</sequence>
<evidence type="ECO:0000256" key="5">
    <source>
        <dbReference type="ARBA" id="ARBA00047846"/>
    </source>
</evidence>
<organism evidence="8 9">
    <name type="scientific">Chitinimonas prasina</name>
    <dbReference type="NCBI Taxonomy" id="1434937"/>
    <lineage>
        <taxon>Bacteria</taxon>
        <taxon>Pseudomonadati</taxon>
        <taxon>Pseudomonadota</taxon>
        <taxon>Betaproteobacteria</taxon>
        <taxon>Neisseriales</taxon>
        <taxon>Chitinibacteraceae</taxon>
        <taxon>Chitinimonas</taxon>
    </lineage>
</organism>
<dbReference type="NCBIfam" id="TIGR00121">
    <property type="entry name" value="birA_ligase"/>
    <property type="match status" value="1"/>
</dbReference>
<feature type="binding site" evidence="6">
    <location>
        <position position="113"/>
    </location>
    <ligand>
        <name>biotin</name>
        <dbReference type="ChEBI" id="CHEBI:57586"/>
    </ligand>
</feature>
<dbReference type="InterPro" id="IPR036390">
    <property type="entry name" value="WH_DNA-bd_sf"/>
</dbReference>
<evidence type="ECO:0000256" key="6">
    <source>
        <dbReference type="HAMAP-Rule" id="MF_00978"/>
    </source>
</evidence>
<dbReference type="HAMAP" id="MF_00978">
    <property type="entry name" value="Bifunct_BirA"/>
    <property type="match status" value="1"/>
</dbReference>
<keyword evidence="3 6" id="KW-0067">ATP-binding</keyword>
<feature type="binding site" evidence="6">
    <location>
        <begin position="89"/>
        <end position="91"/>
    </location>
    <ligand>
        <name>biotin</name>
        <dbReference type="ChEBI" id="CHEBI:57586"/>
    </ligand>
</feature>
<dbReference type="Gene3D" id="2.30.30.100">
    <property type="match status" value="1"/>
</dbReference>
<dbReference type="InterPro" id="IPR008988">
    <property type="entry name" value="Transcriptional_repressor_C"/>
</dbReference>
<evidence type="ECO:0000256" key="2">
    <source>
        <dbReference type="ARBA" id="ARBA00022741"/>
    </source>
</evidence>
<proteinExistence type="inferred from homology"/>